<accession>A0A8I0FUU5</accession>
<reference evidence="2 3" key="1">
    <citation type="submission" date="2020-07" db="EMBL/GenBank/DDBJ databases">
        <title>Sequencing the genomes of 1000 actinobacteria strains.</title>
        <authorList>
            <person name="Klenk H.-P."/>
        </authorList>
    </citation>
    <scope>NUCLEOTIDE SEQUENCE [LARGE SCALE GENOMIC DNA]</scope>
    <source>
        <strain evidence="2 3">DSM 19087</strain>
    </source>
</reference>
<dbReference type="Proteomes" id="UP000659061">
    <property type="component" value="Unassembled WGS sequence"/>
</dbReference>
<dbReference type="NCBIfam" id="NF047719">
    <property type="entry name" value="SCO6745_fam_HTH"/>
    <property type="match status" value="1"/>
</dbReference>
<dbReference type="AlphaFoldDB" id="A0A8I0FUU5"/>
<name>A0A8I0FUU5_9ACTN</name>
<protein>
    <recommendedName>
        <fullName evidence="5">SalK</fullName>
    </recommendedName>
</protein>
<gene>
    <name evidence="2" type="ORF">BJ975_002599</name>
    <name evidence="1" type="ORF">IDH50_07740</name>
</gene>
<dbReference type="EMBL" id="JACBZN010000001">
    <property type="protein sequence ID" value="NYI39224.1"/>
    <property type="molecule type" value="Genomic_DNA"/>
</dbReference>
<evidence type="ECO:0000313" key="1">
    <source>
        <dbReference type="EMBL" id="MBD1270118.1"/>
    </source>
</evidence>
<dbReference type="RefSeq" id="WP_179426635.1">
    <property type="nucleotide sequence ID" value="NZ_BAAAMP010000002.1"/>
</dbReference>
<proteinExistence type="predicted"/>
<dbReference type="Pfam" id="PF21863">
    <property type="entry name" value="HTH_67"/>
    <property type="match status" value="1"/>
</dbReference>
<reference evidence="1" key="2">
    <citation type="submission" date="2020-09" db="EMBL/GenBank/DDBJ databases">
        <title>Novel species in genus Aeromicrobium.</title>
        <authorList>
            <person name="Zhang G."/>
        </authorList>
    </citation>
    <scope>NUCLEOTIDE SEQUENCE</scope>
    <source>
        <strain evidence="1">SSW1-57</strain>
    </source>
</reference>
<dbReference type="EMBL" id="JACWMT010000001">
    <property type="protein sequence ID" value="MBD1270118.1"/>
    <property type="molecule type" value="Genomic_DNA"/>
</dbReference>
<organism evidence="1 4">
    <name type="scientific">Aeromicrobium tamlense</name>
    <dbReference type="NCBI Taxonomy" id="375541"/>
    <lineage>
        <taxon>Bacteria</taxon>
        <taxon>Bacillati</taxon>
        <taxon>Actinomycetota</taxon>
        <taxon>Actinomycetes</taxon>
        <taxon>Propionibacteriales</taxon>
        <taxon>Nocardioidaceae</taxon>
        <taxon>Aeromicrobium</taxon>
    </lineage>
</organism>
<comment type="caution">
    <text evidence="1">The sequence shown here is derived from an EMBL/GenBank/DDBJ whole genome shotgun (WGS) entry which is preliminary data.</text>
</comment>
<keyword evidence="3" id="KW-1185">Reference proteome</keyword>
<evidence type="ECO:0000313" key="3">
    <source>
        <dbReference type="Proteomes" id="UP000587211"/>
    </source>
</evidence>
<dbReference type="Proteomes" id="UP000587211">
    <property type="component" value="Unassembled WGS sequence"/>
</dbReference>
<dbReference type="InterPro" id="IPR054058">
    <property type="entry name" value="HTH_67"/>
</dbReference>
<sequence length="274" mass="29303">MTSRALWSAIENLHGGVYFAPESKARYEAIGLKGYWMGYFASRSAALGTPGPELVIATFHGFAPRLVERALPDAWRLADRDRVLEARYSLARDLLANVADQASALAAKTRSVLDGVDWAGKPLAAAHAGLPASDDPVVDFWQSVTALREYRGDCHLAVLTSAGLGGAASNALAVATGWSWFADQRTMRGWTEQEWAEAIAGLVTRGWLAPDGTATETGTAARAQIEDATDRVVAAGLDREATSRLLTLEDDLVAMAGQWADDHPALAGRTHRSS</sequence>
<evidence type="ECO:0000313" key="4">
    <source>
        <dbReference type="Proteomes" id="UP000659061"/>
    </source>
</evidence>
<evidence type="ECO:0000313" key="2">
    <source>
        <dbReference type="EMBL" id="NYI39224.1"/>
    </source>
</evidence>
<evidence type="ECO:0008006" key="5">
    <source>
        <dbReference type="Google" id="ProtNLM"/>
    </source>
</evidence>